<evidence type="ECO:0000256" key="5">
    <source>
        <dbReference type="ARBA" id="ARBA00023134"/>
    </source>
</evidence>
<evidence type="ECO:0000313" key="8">
    <source>
        <dbReference type="Proteomes" id="UP000243423"/>
    </source>
</evidence>
<sequence length="252" mass="29601">MKYGQIVTGPAGSGKSTYCLEIYKYIPKDIFYPKFVNFDPSLDNMEYPDSIDIRKLVNLTEIMEEFNLGPNGALIFCIEYLIDNLKWLDKQFKLCTENYFIFDLPGQIELYFHENLVKEMIYFLNNNYISKMTGLFILDCQFITDIGKFFSGTILALACMLFLDLPHYNVLNKLDLIKSVPKKILQKFFYPNSRILLKELKAILNNKYKNLTIKISKILEDFSMIHYIPLDISCPDRINWLLNVIHQSFQIE</sequence>
<dbReference type="CDD" id="cd17872">
    <property type="entry name" value="GPN3"/>
    <property type="match status" value="1"/>
</dbReference>
<evidence type="ECO:0000313" key="7">
    <source>
        <dbReference type="EMBL" id="AEA38788.1"/>
    </source>
</evidence>
<name>F2HHJ2_9CRYP</name>
<dbReference type="Pfam" id="PF03029">
    <property type="entry name" value="ATP_bind_1"/>
    <property type="match status" value="1"/>
</dbReference>
<dbReference type="SUPFAM" id="SSF52540">
    <property type="entry name" value="P-loop containing nucleoside triphosphate hydrolases"/>
    <property type="match status" value="1"/>
</dbReference>
<evidence type="ECO:0000256" key="4">
    <source>
        <dbReference type="ARBA" id="ARBA00022801"/>
    </source>
</evidence>
<dbReference type="GO" id="GO:0005525">
    <property type="term" value="F:GTP binding"/>
    <property type="evidence" value="ECO:0007669"/>
    <property type="project" value="UniProtKB-KW"/>
</dbReference>
<evidence type="ECO:0000256" key="1">
    <source>
        <dbReference type="ARBA" id="ARBA00005290"/>
    </source>
</evidence>
<dbReference type="EMBL" id="CP002172">
    <property type="protein sequence ID" value="AEA38788.1"/>
    <property type="molecule type" value="Genomic_DNA"/>
</dbReference>
<dbReference type="AlphaFoldDB" id="F2HHJ2"/>
<geneLocation type="nucleomorph" evidence="7"/>
<reference evidence="7 8" key="1">
    <citation type="journal article" date="2011" name="Genome Biol. Evol.">
        <title>Complete nucleomorph genome sequence of the nonphotosynthetic alga Cryptomonas paramecium reveals a core nucleomorph gene set.</title>
        <authorList>
            <person name="Tanifuji G."/>
            <person name="Onodera N.T."/>
            <person name="Wheeler T.J."/>
            <person name="Dlutek M."/>
            <person name="Donaher N."/>
            <person name="Archibald J.M."/>
        </authorList>
    </citation>
    <scope>NUCLEOTIDE SEQUENCE [LARGE SCALE GENOMIC DNA]</scope>
    <source>
        <strain evidence="7 8">CCAP977/2A</strain>
    </source>
</reference>
<keyword evidence="3 6" id="KW-0547">Nucleotide-binding</keyword>
<dbReference type="InterPro" id="IPR030228">
    <property type="entry name" value="Gpn3"/>
</dbReference>
<dbReference type="Gene3D" id="3.40.50.300">
    <property type="entry name" value="P-loop containing nucleotide triphosphate hydrolases"/>
    <property type="match status" value="1"/>
</dbReference>
<evidence type="ECO:0000256" key="3">
    <source>
        <dbReference type="ARBA" id="ARBA00022741"/>
    </source>
</evidence>
<evidence type="ECO:0000256" key="6">
    <source>
        <dbReference type="RuleBase" id="RU365059"/>
    </source>
</evidence>
<dbReference type="InterPro" id="IPR004130">
    <property type="entry name" value="Gpn"/>
</dbReference>
<dbReference type="InterPro" id="IPR027417">
    <property type="entry name" value="P-loop_NTPase"/>
</dbReference>
<dbReference type="PANTHER" id="PTHR21231">
    <property type="entry name" value="XPA-BINDING PROTEIN 1-RELATED"/>
    <property type="match status" value="1"/>
</dbReference>
<protein>
    <recommendedName>
        <fullName evidence="2 6">GPN-loop GTPase 3</fullName>
    </recommendedName>
</protein>
<dbReference type="PANTHER" id="PTHR21231:SF7">
    <property type="entry name" value="GPN-LOOP GTPASE 3"/>
    <property type="match status" value="1"/>
</dbReference>
<dbReference type="RefSeq" id="XP_003239686.1">
    <property type="nucleotide sequence ID" value="XM_003239638.1"/>
</dbReference>
<comment type="subunit">
    <text evidence="6">Binds to RNA polymerase II (RNAPII).</text>
</comment>
<accession>F2HHJ2</accession>
<evidence type="ECO:0000256" key="2">
    <source>
        <dbReference type="ARBA" id="ARBA00014587"/>
    </source>
</evidence>
<gene>
    <name evidence="7" type="primary">fet5</name>
    <name evidence="7" type="ORF">CPARA_1gp130</name>
</gene>
<organism evidence="7 8">
    <name type="scientific">Cryptomonas paramaecium</name>
    <dbReference type="NCBI Taxonomy" id="2898"/>
    <lineage>
        <taxon>Eukaryota</taxon>
        <taxon>Cryptophyceae</taxon>
        <taxon>Cryptomonadales</taxon>
        <taxon>Cryptomonadaceae</taxon>
        <taxon>Cryptomonas</taxon>
    </lineage>
</organism>
<comment type="function">
    <text evidence="6">Small GTPase required for proper nuclear import of RNA polymerase II and III (RNAPII and RNAPIII). May act at an RNAP assembly step prior to nuclear import.</text>
</comment>
<comment type="similarity">
    <text evidence="1 6">Belongs to the GPN-loop GTPase family.</text>
</comment>
<dbReference type="Proteomes" id="UP000243423">
    <property type="component" value="Nucleomorph 1"/>
</dbReference>
<proteinExistence type="inferred from homology"/>
<keyword evidence="4 6" id="KW-0378">Hydrolase</keyword>
<dbReference type="GO" id="GO:0003924">
    <property type="term" value="F:GTPase activity"/>
    <property type="evidence" value="ECO:0007669"/>
    <property type="project" value="TreeGrafter"/>
</dbReference>
<dbReference type="GeneID" id="10446974"/>
<keyword evidence="7" id="KW-0542">Nucleomorph</keyword>
<keyword evidence="5 6" id="KW-0342">GTP-binding</keyword>